<gene>
    <name evidence="5" type="ordered locus">Flexsi_0771</name>
</gene>
<dbReference type="Gene3D" id="1.10.10.10">
    <property type="entry name" value="Winged helix-like DNA-binding domain superfamily/Winged helix DNA-binding domain"/>
    <property type="match status" value="1"/>
</dbReference>
<organism evidence="5 6">
    <name type="scientific">Flexistipes sinusarabici (strain ATCC 49648 / DSM 4947 / MAS 10)</name>
    <dbReference type="NCBI Taxonomy" id="717231"/>
    <lineage>
        <taxon>Bacteria</taxon>
        <taxon>Pseudomonadati</taxon>
        <taxon>Deferribacterota</taxon>
        <taxon>Deferribacteres</taxon>
        <taxon>Deferribacterales</taxon>
        <taxon>Flexistipitaceae</taxon>
        <taxon>Flexistipes</taxon>
    </lineage>
</organism>
<dbReference type="InterPro" id="IPR008920">
    <property type="entry name" value="TF_FadR/GntR_C"/>
</dbReference>
<feature type="domain" description="HTH gntR-type" evidence="4">
    <location>
        <begin position="35"/>
        <end position="105"/>
    </location>
</feature>
<keyword evidence="2" id="KW-0238">DNA-binding</keyword>
<reference evidence="5 6" key="1">
    <citation type="journal article" date="2011" name="Stand. Genomic Sci.">
        <title>Genome sequence of the moderately thermophilic halophile Flexistipes sinusarabici strain (MAS10).</title>
        <authorList>
            <person name="Lapidus A."/>
            <person name="Chertkov O."/>
            <person name="Nolan M."/>
            <person name="Lucas S."/>
            <person name="Hammon N."/>
            <person name="Deshpande S."/>
            <person name="Cheng J.F."/>
            <person name="Tapia R."/>
            <person name="Han C."/>
            <person name="Goodwin L."/>
            <person name="Pitluck S."/>
            <person name="Liolios K."/>
            <person name="Pagani I."/>
            <person name="Ivanova N."/>
            <person name="Huntemann M."/>
            <person name="Mavromatis K."/>
            <person name="Mikhailova N."/>
            <person name="Pati A."/>
            <person name="Chen A."/>
            <person name="Palaniappan K."/>
            <person name="Land M."/>
            <person name="Hauser L."/>
            <person name="Brambilla E.M."/>
            <person name="Rohde M."/>
            <person name="Abt B."/>
            <person name="Spring S."/>
            <person name="Goker M."/>
            <person name="Bristow J."/>
            <person name="Eisen J.A."/>
            <person name="Markowitz V."/>
            <person name="Hugenholtz P."/>
            <person name="Kyrpides N.C."/>
            <person name="Klenk H.P."/>
            <person name="Woyke T."/>
        </authorList>
    </citation>
    <scope>NUCLEOTIDE SEQUENCE [LARGE SCALE GENOMIC DNA]</scope>
    <source>
        <strain evidence="6">DSM 4947 / MAS 10</strain>
    </source>
</reference>
<dbReference type="PANTHER" id="PTHR43537:SF49">
    <property type="entry name" value="TRANSCRIPTIONAL REGULATORY PROTEIN"/>
    <property type="match status" value="1"/>
</dbReference>
<dbReference type="SMART" id="SM00345">
    <property type="entry name" value="HTH_GNTR"/>
    <property type="match status" value="1"/>
</dbReference>
<evidence type="ECO:0000256" key="2">
    <source>
        <dbReference type="ARBA" id="ARBA00023125"/>
    </source>
</evidence>
<name>F8E4F5_FLESM</name>
<dbReference type="KEGG" id="fsi:Flexsi_0771"/>
<dbReference type="Gene3D" id="1.20.120.530">
    <property type="entry name" value="GntR ligand-binding domain-like"/>
    <property type="match status" value="1"/>
</dbReference>
<keyword evidence="1" id="KW-0805">Transcription regulation</keyword>
<accession>F8E4F5</accession>
<evidence type="ECO:0000256" key="3">
    <source>
        <dbReference type="ARBA" id="ARBA00023163"/>
    </source>
</evidence>
<dbReference type="AlphaFoldDB" id="F8E4F5"/>
<evidence type="ECO:0000259" key="4">
    <source>
        <dbReference type="PROSITE" id="PS50949"/>
    </source>
</evidence>
<sequence length="259" mass="30075">MKFVDKNRIYLYKWYYHLRSGEDYMESIFEKADSVRSVEDICLQIEAVILDGRLKPGDKLPSERELQTQFGRGRGLIREALRMLKQKDLIEIRKGAKGGAYIKNVGLSNISDSLSLFLKQKDIEPDKIIEFRESLDRTITTLAISKGSREQKSDLYKEALAFYERIKDGLADMNIIGETDRKLNVTLAKMADNPLFLWVIEAIQQGFSSYDYALYEEETFRIATAKNWHDTAIEIMNEDPFKAHLYISNHYCLLMKCLD</sequence>
<dbReference type="PANTHER" id="PTHR43537">
    <property type="entry name" value="TRANSCRIPTIONAL REGULATOR, GNTR FAMILY"/>
    <property type="match status" value="1"/>
</dbReference>
<protein>
    <submittedName>
        <fullName evidence="5">Regulatory protein GntR HTH</fullName>
    </submittedName>
</protein>
<dbReference type="SUPFAM" id="SSF46785">
    <property type="entry name" value="Winged helix' DNA-binding domain"/>
    <property type="match status" value="1"/>
</dbReference>
<dbReference type="STRING" id="717231.Flexsi_0771"/>
<dbReference type="InterPro" id="IPR036390">
    <property type="entry name" value="WH_DNA-bd_sf"/>
</dbReference>
<reference evidence="6" key="2">
    <citation type="submission" date="2011-06" db="EMBL/GenBank/DDBJ databases">
        <title>The complete genome of Flexistipes sinusarabici DSM 4947.</title>
        <authorList>
            <person name="Lucas S."/>
            <person name="Han J."/>
            <person name="Lapidus A."/>
            <person name="Bruce D."/>
            <person name="Goodwin L."/>
            <person name="Pitluck S."/>
            <person name="Peters L."/>
            <person name="Kyrpides N."/>
            <person name="Mavromatis K."/>
            <person name="Ivanova N."/>
            <person name="Mikhailova N."/>
            <person name="Chertkov O."/>
            <person name="Detter J.C."/>
            <person name="Tapia R."/>
            <person name="Han C."/>
            <person name="Land M."/>
            <person name="Hauser L."/>
            <person name="Markowitz V."/>
            <person name="Cheng J.-F."/>
            <person name="Hugenholtz P."/>
            <person name="Woyke T."/>
            <person name="Wu D."/>
            <person name="Spring S."/>
            <person name="Schroeder M."/>
            <person name="Brambilla E."/>
            <person name="Klenk H.-P."/>
            <person name="Eisen J.A."/>
        </authorList>
    </citation>
    <scope>NUCLEOTIDE SEQUENCE [LARGE SCALE GENOMIC DNA]</scope>
    <source>
        <strain evidence="6">DSM 4947 / MAS 10</strain>
    </source>
</reference>
<proteinExistence type="predicted"/>
<dbReference type="InterPro" id="IPR036388">
    <property type="entry name" value="WH-like_DNA-bd_sf"/>
</dbReference>
<dbReference type="EMBL" id="CP002858">
    <property type="protein sequence ID" value="AEI14441.1"/>
    <property type="molecule type" value="Genomic_DNA"/>
</dbReference>
<dbReference type="CDD" id="cd07377">
    <property type="entry name" value="WHTH_GntR"/>
    <property type="match status" value="1"/>
</dbReference>
<evidence type="ECO:0000313" key="6">
    <source>
        <dbReference type="Proteomes" id="UP000006621"/>
    </source>
</evidence>
<dbReference type="PRINTS" id="PR00035">
    <property type="entry name" value="HTHGNTR"/>
</dbReference>
<evidence type="ECO:0000313" key="5">
    <source>
        <dbReference type="EMBL" id="AEI14441.1"/>
    </source>
</evidence>
<dbReference type="PROSITE" id="PS50949">
    <property type="entry name" value="HTH_GNTR"/>
    <property type="match status" value="1"/>
</dbReference>
<dbReference type="InterPro" id="IPR011711">
    <property type="entry name" value="GntR_C"/>
</dbReference>
<evidence type="ECO:0000256" key="1">
    <source>
        <dbReference type="ARBA" id="ARBA00023015"/>
    </source>
</evidence>
<dbReference type="HOGENOM" id="CLU_017584_9_0_0"/>
<dbReference type="Pfam" id="PF00392">
    <property type="entry name" value="GntR"/>
    <property type="match status" value="1"/>
</dbReference>
<dbReference type="eggNOG" id="COG2186">
    <property type="taxonomic scope" value="Bacteria"/>
</dbReference>
<dbReference type="RefSeq" id="WP_013885938.1">
    <property type="nucleotide sequence ID" value="NC_015672.1"/>
</dbReference>
<keyword evidence="3" id="KW-0804">Transcription</keyword>
<keyword evidence="6" id="KW-1185">Reference proteome</keyword>
<dbReference type="Pfam" id="PF07729">
    <property type="entry name" value="FCD"/>
    <property type="match status" value="1"/>
</dbReference>
<dbReference type="GO" id="GO:0003700">
    <property type="term" value="F:DNA-binding transcription factor activity"/>
    <property type="evidence" value="ECO:0007669"/>
    <property type="project" value="InterPro"/>
</dbReference>
<dbReference type="InterPro" id="IPR000524">
    <property type="entry name" value="Tscrpt_reg_HTH_GntR"/>
</dbReference>
<dbReference type="Proteomes" id="UP000006621">
    <property type="component" value="Chromosome"/>
</dbReference>
<dbReference type="GO" id="GO:0003677">
    <property type="term" value="F:DNA binding"/>
    <property type="evidence" value="ECO:0007669"/>
    <property type="project" value="UniProtKB-KW"/>
</dbReference>